<protein>
    <submittedName>
        <fullName evidence="1">Uncharacterized protein</fullName>
    </submittedName>
</protein>
<accession>A0A3B0ZU29</accession>
<proteinExistence type="predicted"/>
<reference evidence="1" key="1">
    <citation type="submission" date="2018-06" db="EMBL/GenBank/DDBJ databases">
        <authorList>
            <person name="Zhirakovskaya E."/>
        </authorList>
    </citation>
    <scope>NUCLEOTIDE SEQUENCE</scope>
</reference>
<evidence type="ECO:0000313" key="1">
    <source>
        <dbReference type="EMBL" id="VAW95231.1"/>
    </source>
</evidence>
<gene>
    <name evidence="1" type="ORF">MNBD_GAMMA21-1423</name>
</gene>
<sequence>MKYITFLTTIMVTLFFMNSPSFAHGSTVALLNFDPTTQGPLWPPSALVDENGDYVLVGNVLSEISPGVSVPIPGQAVLVSRDTVPPLDNSGKEDFSNLFAAPYKIVRRLDLRPGSEDLDIILHANSFGPPQGEFGGGPRVPMLGESRYNLNGTALKGYYCRSMFPSESQRFVYKRAGFALNQVPIAGFQGDQVDYDVNTGERFTPRLKNGANCPAEGCLGEDNIHIRNTKPVTLEQWLAAKVNAKVMLTDYDSVAGGYTGASFTVHAEHLLPNSIYIIVAVRRAVFEPRPNLKAPDPVAMNSILLTDANGRGKVTFSARHPFPDPIADDAGLRIIGLALTYKSDQSISVACPAILGPGVDVHAAAGTLSNAAANESLARLITVPSSE</sequence>
<name>A0A3B0ZU29_9ZZZZ</name>
<dbReference type="AlphaFoldDB" id="A0A3B0ZU29"/>
<dbReference type="EMBL" id="UOFR01000032">
    <property type="protein sequence ID" value="VAW95231.1"/>
    <property type="molecule type" value="Genomic_DNA"/>
</dbReference>
<organism evidence="1">
    <name type="scientific">hydrothermal vent metagenome</name>
    <dbReference type="NCBI Taxonomy" id="652676"/>
    <lineage>
        <taxon>unclassified sequences</taxon>
        <taxon>metagenomes</taxon>
        <taxon>ecological metagenomes</taxon>
    </lineage>
</organism>